<dbReference type="EMBL" id="UYYA01000376">
    <property type="protein sequence ID" value="VDM53677.1"/>
    <property type="molecule type" value="Genomic_DNA"/>
</dbReference>
<gene>
    <name evidence="1" type="ORF">ACOC_LOCUS2092</name>
</gene>
<organism evidence="3">
    <name type="scientific">Angiostrongylus costaricensis</name>
    <name type="common">Nematode worm</name>
    <dbReference type="NCBI Taxonomy" id="334426"/>
    <lineage>
        <taxon>Eukaryota</taxon>
        <taxon>Metazoa</taxon>
        <taxon>Ecdysozoa</taxon>
        <taxon>Nematoda</taxon>
        <taxon>Chromadorea</taxon>
        <taxon>Rhabditida</taxon>
        <taxon>Rhabditina</taxon>
        <taxon>Rhabditomorpha</taxon>
        <taxon>Strongyloidea</taxon>
        <taxon>Metastrongylidae</taxon>
        <taxon>Angiostrongylus</taxon>
    </lineage>
</organism>
<dbReference type="WBParaSite" id="ACOC_0000209101-mRNA-1">
    <property type="protein sequence ID" value="ACOC_0000209101-mRNA-1"/>
    <property type="gene ID" value="ACOC_0000209101"/>
</dbReference>
<evidence type="ECO:0000313" key="2">
    <source>
        <dbReference type="Proteomes" id="UP000267027"/>
    </source>
</evidence>
<protein>
    <submittedName>
        <fullName evidence="3">Aldo_ket_red domain-containing protein</fullName>
    </submittedName>
</protein>
<sequence>METAWVTEKYGYDLYLQCTYIGIGSIEDLFMQARRIRYDVIGLADTRRQHLFNAVYDTGEQLFPGICNTGEVSGVGVLADTSFAMNFDFFEQLTARIGRLRLKRCRSTSALTTNQAITKRKSSRSTRAWSCAIEKTIHYLRSS</sequence>
<dbReference type="AlphaFoldDB" id="A0A0R3PDP5"/>
<reference evidence="3" key="1">
    <citation type="submission" date="2017-02" db="UniProtKB">
        <authorList>
            <consortium name="WormBaseParasite"/>
        </authorList>
    </citation>
    <scope>IDENTIFICATION</scope>
</reference>
<proteinExistence type="predicted"/>
<accession>A0A0R3PDP5</accession>
<dbReference type="Proteomes" id="UP000267027">
    <property type="component" value="Unassembled WGS sequence"/>
</dbReference>
<reference evidence="1 2" key="2">
    <citation type="submission" date="2018-11" db="EMBL/GenBank/DDBJ databases">
        <authorList>
            <consortium name="Pathogen Informatics"/>
        </authorList>
    </citation>
    <scope>NUCLEOTIDE SEQUENCE [LARGE SCALE GENOMIC DNA]</scope>
    <source>
        <strain evidence="1 2">Costa Rica</strain>
    </source>
</reference>
<keyword evidence="2" id="KW-1185">Reference proteome</keyword>
<evidence type="ECO:0000313" key="1">
    <source>
        <dbReference type="EMBL" id="VDM53677.1"/>
    </source>
</evidence>
<evidence type="ECO:0000313" key="3">
    <source>
        <dbReference type="WBParaSite" id="ACOC_0000209101-mRNA-1"/>
    </source>
</evidence>
<name>A0A0R3PDP5_ANGCS</name>